<sequence length="73" mass="7951">MVEATAKEHFKGPSRWGSNSRGRGVRAGEILGWTPSQPRLSEILPSIVDFQAAKSTIEMIISGRDSLTVKITP</sequence>
<gene>
    <name evidence="2" type="ORF">ASPWEDRAFT_307610</name>
</gene>
<dbReference type="VEuPathDB" id="FungiDB:ASPWEDRAFT_307610"/>
<organism evidence="2 3">
    <name type="scientific">Aspergillus wentii DTO 134E9</name>
    <dbReference type="NCBI Taxonomy" id="1073089"/>
    <lineage>
        <taxon>Eukaryota</taxon>
        <taxon>Fungi</taxon>
        <taxon>Dikarya</taxon>
        <taxon>Ascomycota</taxon>
        <taxon>Pezizomycotina</taxon>
        <taxon>Eurotiomycetes</taxon>
        <taxon>Eurotiomycetidae</taxon>
        <taxon>Eurotiales</taxon>
        <taxon>Aspergillaceae</taxon>
        <taxon>Aspergillus</taxon>
        <taxon>Aspergillus subgen. Cremei</taxon>
    </lineage>
</organism>
<accession>A0A1L9RT50</accession>
<evidence type="ECO:0000313" key="2">
    <source>
        <dbReference type="EMBL" id="OJJ38028.1"/>
    </source>
</evidence>
<name>A0A1L9RT50_ASPWE</name>
<dbReference type="EMBL" id="KV878210">
    <property type="protein sequence ID" value="OJJ38028.1"/>
    <property type="molecule type" value="Genomic_DNA"/>
</dbReference>
<feature type="region of interest" description="Disordered" evidence="1">
    <location>
        <begin position="1"/>
        <end position="23"/>
    </location>
</feature>
<keyword evidence="3" id="KW-1185">Reference proteome</keyword>
<dbReference type="RefSeq" id="XP_040691704.1">
    <property type="nucleotide sequence ID" value="XM_040833456.1"/>
</dbReference>
<dbReference type="Proteomes" id="UP000184383">
    <property type="component" value="Unassembled WGS sequence"/>
</dbReference>
<evidence type="ECO:0000256" key="1">
    <source>
        <dbReference type="SAM" id="MobiDB-lite"/>
    </source>
</evidence>
<feature type="compositionally biased region" description="Basic and acidic residues" evidence="1">
    <location>
        <begin position="1"/>
        <end position="11"/>
    </location>
</feature>
<protein>
    <submittedName>
        <fullName evidence="2">Uncharacterized protein</fullName>
    </submittedName>
</protein>
<proteinExistence type="predicted"/>
<reference evidence="3" key="1">
    <citation type="journal article" date="2017" name="Genome Biol.">
        <title>Comparative genomics reveals high biological diversity and specific adaptations in the industrially and medically important fungal genus Aspergillus.</title>
        <authorList>
            <person name="de Vries R.P."/>
            <person name="Riley R."/>
            <person name="Wiebenga A."/>
            <person name="Aguilar-Osorio G."/>
            <person name="Amillis S."/>
            <person name="Uchima C.A."/>
            <person name="Anderluh G."/>
            <person name="Asadollahi M."/>
            <person name="Askin M."/>
            <person name="Barry K."/>
            <person name="Battaglia E."/>
            <person name="Bayram O."/>
            <person name="Benocci T."/>
            <person name="Braus-Stromeyer S.A."/>
            <person name="Caldana C."/>
            <person name="Canovas D."/>
            <person name="Cerqueira G.C."/>
            <person name="Chen F."/>
            <person name="Chen W."/>
            <person name="Choi C."/>
            <person name="Clum A."/>
            <person name="Dos Santos R.A."/>
            <person name="Damasio A.R."/>
            <person name="Diallinas G."/>
            <person name="Emri T."/>
            <person name="Fekete E."/>
            <person name="Flipphi M."/>
            <person name="Freyberg S."/>
            <person name="Gallo A."/>
            <person name="Gournas C."/>
            <person name="Habgood R."/>
            <person name="Hainaut M."/>
            <person name="Harispe M.L."/>
            <person name="Henrissat B."/>
            <person name="Hilden K.S."/>
            <person name="Hope R."/>
            <person name="Hossain A."/>
            <person name="Karabika E."/>
            <person name="Karaffa L."/>
            <person name="Karanyi Z."/>
            <person name="Krasevec N."/>
            <person name="Kuo A."/>
            <person name="Kusch H."/>
            <person name="LaButti K."/>
            <person name="Lagendijk E.L."/>
            <person name="Lapidus A."/>
            <person name="Levasseur A."/>
            <person name="Lindquist E."/>
            <person name="Lipzen A."/>
            <person name="Logrieco A.F."/>
            <person name="MacCabe A."/>
            <person name="Maekelae M.R."/>
            <person name="Malavazi I."/>
            <person name="Melin P."/>
            <person name="Meyer V."/>
            <person name="Mielnichuk N."/>
            <person name="Miskei M."/>
            <person name="Molnar A.P."/>
            <person name="Mule G."/>
            <person name="Ngan C.Y."/>
            <person name="Orejas M."/>
            <person name="Orosz E."/>
            <person name="Ouedraogo J.P."/>
            <person name="Overkamp K.M."/>
            <person name="Park H.-S."/>
            <person name="Perrone G."/>
            <person name="Piumi F."/>
            <person name="Punt P.J."/>
            <person name="Ram A.F."/>
            <person name="Ramon A."/>
            <person name="Rauscher S."/>
            <person name="Record E."/>
            <person name="Riano-Pachon D.M."/>
            <person name="Robert V."/>
            <person name="Roehrig J."/>
            <person name="Ruller R."/>
            <person name="Salamov A."/>
            <person name="Salih N.S."/>
            <person name="Samson R.A."/>
            <person name="Sandor E."/>
            <person name="Sanguinetti M."/>
            <person name="Schuetze T."/>
            <person name="Sepcic K."/>
            <person name="Shelest E."/>
            <person name="Sherlock G."/>
            <person name="Sophianopoulou V."/>
            <person name="Squina F.M."/>
            <person name="Sun H."/>
            <person name="Susca A."/>
            <person name="Todd R.B."/>
            <person name="Tsang A."/>
            <person name="Unkles S.E."/>
            <person name="van de Wiele N."/>
            <person name="van Rossen-Uffink D."/>
            <person name="Oliveira J.V."/>
            <person name="Vesth T.C."/>
            <person name="Visser J."/>
            <person name="Yu J.-H."/>
            <person name="Zhou M."/>
            <person name="Andersen M.R."/>
            <person name="Archer D.B."/>
            <person name="Baker S.E."/>
            <person name="Benoit I."/>
            <person name="Brakhage A.A."/>
            <person name="Braus G.H."/>
            <person name="Fischer R."/>
            <person name="Frisvad J.C."/>
            <person name="Goldman G.H."/>
            <person name="Houbraken J."/>
            <person name="Oakley B."/>
            <person name="Pocsi I."/>
            <person name="Scazzocchio C."/>
            <person name="Seiboth B."/>
            <person name="vanKuyk P.A."/>
            <person name="Wortman J."/>
            <person name="Dyer P.S."/>
            <person name="Grigoriev I.V."/>
        </authorList>
    </citation>
    <scope>NUCLEOTIDE SEQUENCE [LARGE SCALE GENOMIC DNA]</scope>
    <source>
        <strain evidence="3">DTO 134E9</strain>
    </source>
</reference>
<evidence type="ECO:0000313" key="3">
    <source>
        <dbReference type="Proteomes" id="UP000184383"/>
    </source>
</evidence>
<dbReference type="GeneID" id="63749304"/>
<dbReference type="AlphaFoldDB" id="A0A1L9RT50"/>